<keyword evidence="3" id="KW-0378">Hydrolase</keyword>
<comment type="similarity">
    <text evidence="4">Belongs to the HepT RNase toxin family.</text>
</comment>
<dbReference type="GO" id="GO:0016787">
    <property type="term" value="F:hydrolase activity"/>
    <property type="evidence" value="ECO:0007669"/>
    <property type="project" value="UniProtKB-KW"/>
</dbReference>
<evidence type="ECO:0008006" key="7">
    <source>
        <dbReference type="Google" id="ProtNLM"/>
    </source>
</evidence>
<keyword evidence="1" id="KW-1277">Toxin-antitoxin system</keyword>
<evidence type="ECO:0000256" key="2">
    <source>
        <dbReference type="ARBA" id="ARBA00022722"/>
    </source>
</evidence>
<keyword evidence="2" id="KW-0540">Nuclease</keyword>
<dbReference type="AlphaFoldDB" id="A0A1G2PU43"/>
<evidence type="ECO:0000256" key="3">
    <source>
        <dbReference type="ARBA" id="ARBA00022801"/>
    </source>
</evidence>
<protein>
    <recommendedName>
        <fullName evidence="7">DUF86 domain-containing protein</fullName>
    </recommendedName>
</protein>
<dbReference type="Gene3D" id="1.20.120.580">
    <property type="entry name" value="bsu32300-like"/>
    <property type="match status" value="1"/>
</dbReference>
<name>A0A1G2PU43_9BACT</name>
<accession>A0A1G2PU43</accession>
<dbReference type="EMBL" id="MHSU01000007">
    <property type="protein sequence ID" value="OHA51121.1"/>
    <property type="molecule type" value="Genomic_DNA"/>
</dbReference>
<reference evidence="5 6" key="1">
    <citation type="journal article" date="2016" name="Nat. Commun.">
        <title>Thousands of microbial genomes shed light on interconnected biogeochemical processes in an aquifer system.</title>
        <authorList>
            <person name="Anantharaman K."/>
            <person name="Brown C.T."/>
            <person name="Hug L.A."/>
            <person name="Sharon I."/>
            <person name="Castelle C.J."/>
            <person name="Probst A.J."/>
            <person name="Thomas B.C."/>
            <person name="Singh A."/>
            <person name="Wilkins M.J."/>
            <person name="Karaoz U."/>
            <person name="Brodie E.L."/>
            <person name="Williams K.H."/>
            <person name="Hubbard S.S."/>
            <person name="Banfield J.F."/>
        </authorList>
    </citation>
    <scope>NUCLEOTIDE SEQUENCE [LARGE SCALE GENOMIC DNA]</scope>
</reference>
<dbReference type="GO" id="GO:0110001">
    <property type="term" value="C:toxin-antitoxin complex"/>
    <property type="evidence" value="ECO:0007669"/>
    <property type="project" value="InterPro"/>
</dbReference>
<dbReference type="GO" id="GO:0004540">
    <property type="term" value="F:RNA nuclease activity"/>
    <property type="evidence" value="ECO:0007669"/>
    <property type="project" value="InterPro"/>
</dbReference>
<evidence type="ECO:0000256" key="4">
    <source>
        <dbReference type="ARBA" id="ARBA00024207"/>
    </source>
</evidence>
<gene>
    <name evidence="5" type="ORF">A2W59_00185</name>
</gene>
<evidence type="ECO:0000313" key="6">
    <source>
        <dbReference type="Proteomes" id="UP000178646"/>
    </source>
</evidence>
<evidence type="ECO:0000313" key="5">
    <source>
        <dbReference type="EMBL" id="OHA51121.1"/>
    </source>
</evidence>
<evidence type="ECO:0000256" key="1">
    <source>
        <dbReference type="ARBA" id="ARBA00022649"/>
    </source>
</evidence>
<sequence length="59" mass="6895">MADNNLLSKDFAVKIAPVVGLRNRIVHKYDSLDKNTFIEKLKNNFNDFKEYLVLVKKLI</sequence>
<dbReference type="InterPro" id="IPR037038">
    <property type="entry name" value="HepT-like_sf"/>
</dbReference>
<comment type="caution">
    <text evidence="5">The sequence shown here is derived from an EMBL/GenBank/DDBJ whole genome shotgun (WGS) entry which is preliminary data.</text>
</comment>
<dbReference type="Proteomes" id="UP000178646">
    <property type="component" value="Unassembled WGS sequence"/>
</dbReference>
<dbReference type="InterPro" id="IPR008201">
    <property type="entry name" value="HepT-like"/>
</dbReference>
<dbReference type="Pfam" id="PF01934">
    <property type="entry name" value="HepT-like"/>
    <property type="match status" value="1"/>
</dbReference>
<organism evidence="5 6">
    <name type="scientific">Candidatus Terrybacteria bacterium RIFCSPHIGHO2_02_41_19</name>
    <dbReference type="NCBI Taxonomy" id="1802364"/>
    <lineage>
        <taxon>Bacteria</taxon>
        <taxon>Candidatus Terryibacteriota</taxon>
    </lineage>
</organism>
<proteinExistence type="inferred from homology"/>